<evidence type="ECO:0000313" key="2">
    <source>
        <dbReference type="EMBL" id="CEM20026.1"/>
    </source>
</evidence>
<dbReference type="Proteomes" id="UP000041254">
    <property type="component" value="Unassembled WGS sequence"/>
</dbReference>
<feature type="compositionally biased region" description="Basic and acidic residues" evidence="1">
    <location>
        <begin position="174"/>
        <end position="191"/>
    </location>
</feature>
<evidence type="ECO:0000313" key="3">
    <source>
        <dbReference type="Proteomes" id="UP000041254"/>
    </source>
</evidence>
<feature type="compositionally biased region" description="Polar residues" evidence="1">
    <location>
        <begin position="26"/>
        <end position="46"/>
    </location>
</feature>
<dbReference type="EMBL" id="CDMY01000520">
    <property type="protein sequence ID" value="CEM20026.1"/>
    <property type="molecule type" value="Genomic_DNA"/>
</dbReference>
<feature type="region of interest" description="Disordered" evidence="1">
    <location>
        <begin position="76"/>
        <end position="108"/>
    </location>
</feature>
<feature type="compositionally biased region" description="Basic and acidic residues" evidence="1">
    <location>
        <begin position="288"/>
        <end position="310"/>
    </location>
</feature>
<reference evidence="2 3" key="1">
    <citation type="submission" date="2014-11" db="EMBL/GenBank/DDBJ databases">
        <authorList>
            <person name="Zhu J."/>
            <person name="Qi W."/>
            <person name="Song R."/>
        </authorList>
    </citation>
    <scope>NUCLEOTIDE SEQUENCE [LARGE SCALE GENOMIC DNA]</scope>
</reference>
<protein>
    <recommendedName>
        <fullName evidence="4">Fibrous sheath-interacting protein 1</fullName>
    </recommendedName>
</protein>
<feature type="region of interest" description="Disordered" evidence="1">
    <location>
        <begin position="174"/>
        <end position="199"/>
    </location>
</feature>
<sequence>MVTVTEGTTCDFIDPSPVPHGPARTSDPTGDPSTAEETSGPINSRSIMTVLDAAMERSKRQRYELDAYLSQLRRKKFYQPGPEESSLADTGGSPAAHERQQGTSEALVAFPADFDESVDMAVEAAQESRQDQTRQEEEDHAAVRTAVPSFLTKYFDKDTVKEIPIKRIEAAERTERKETQFGRNDEDKETHSSSLRTKIQEGLQEIHRLDRIIEEREAQTATSSEARGKERAESTYPTTLPARKSTVLRQPSRSPSVSSMSQTSSSAGLAHRNNRNHLRQRARSIEGVSKKEEARLSEGAQDDPRQESKESISSSDLSTPRSEGISAFLPDAEDSERLHHINRQLRDIVPESMWLERAIPARPSSAAHSELVSTASEETKKRGKRSRGIRVMRDTEMEYHKVLHSSLAAINDVDQRLMRLKTQPITPQKMAQADVARLTAQEARPPDHLLVARRALCALMDTQEEAEELCYECESDLRHVEDAVESAELHTREGEDHVSIGDRRRRRLYERLSEAQREVKRKQIIRDIT</sequence>
<proteinExistence type="predicted"/>
<evidence type="ECO:0000256" key="1">
    <source>
        <dbReference type="SAM" id="MobiDB-lite"/>
    </source>
</evidence>
<dbReference type="VEuPathDB" id="CryptoDB:Vbra_6021"/>
<feature type="region of interest" description="Disordered" evidence="1">
    <location>
        <begin position="211"/>
        <end position="331"/>
    </location>
</feature>
<feature type="compositionally biased region" description="Low complexity" evidence="1">
    <location>
        <begin position="252"/>
        <end position="266"/>
    </location>
</feature>
<feature type="region of interest" description="Disordered" evidence="1">
    <location>
        <begin position="362"/>
        <end position="387"/>
    </location>
</feature>
<name>A0A0G4FXI8_VITBC</name>
<feature type="compositionally biased region" description="Basic and acidic residues" evidence="1">
    <location>
        <begin position="126"/>
        <end position="142"/>
    </location>
</feature>
<accession>A0A0G4FXI8</accession>
<feature type="region of interest" description="Disordered" evidence="1">
    <location>
        <begin position="122"/>
        <end position="145"/>
    </location>
</feature>
<feature type="compositionally biased region" description="Basic residues" evidence="1">
    <location>
        <begin position="272"/>
        <end position="282"/>
    </location>
</feature>
<dbReference type="InParanoid" id="A0A0G4FXI8"/>
<evidence type="ECO:0008006" key="4">
    <source>
        <dbReference type="Google" id="ProtNLM"/>
    </source>
</evidence>
<feature type="region of interest" description="Disordered" evidence="1">
    <location>
        <begin position="1"/>
        <end position="46"/>
    </location>
</feature>
<keyword evidence="3" id="KW-1185">Reference proteome</keyword>
<dbReference type="AlphaFoldDB" id="A0A0G4FXI8"/>
<organism evidence="2 3">
    <name type="scientific">Vitrella brassicaformis (strain CCMP3155)</name>
    <dbReference type="NCBI Taxonomy" id="1169540"/>
    <lineage>
        <taxon>Eukaryota</taxon>
        <taxon>Sar</taxon>
        <taxon>Alveolata</taxon>
        <taxon>Colpodellida</taxon>
        <taxon>Vitrellaceae</taxon>
        <taxon>Vitrella</taxon>
    </lineage>
</organism>
<gene>
    <name evidence="2" type="ORF">Vbra_6021</name>
</gene>